<dbReference type="PANTHER" id="PTHR47977">
    <property type="entry name" value="RAS-RELATED PROTEIN RAB"/>
    <property type="match status" value="1"/>
</dbReference>
<sequence>MNKYKIIFLGDEGVGKSSIITRFIYETFDPISQSTVGVDFLSKTIHIKNKTIRLQLWDTDPQSFDNLDYWLQTIKGIRGDEVIIVLVGNKADLVEKRKVSIGSLNQKAQEKGFLFFETSAKTGQNIKPFFRKVALSIMKKEKNSNIKEQSESNNEEKVVGVELEITNEKENKKKEKGGWCC</sequence>
<evidence type="ECO:0000256" key="1">
    <source>
        <dbReference type="ARBA" id="ARBA00022741"/>
    </source>
</evidence>
<dbReference type="InterPro" id="IPR001806">
    <property type="entry name" value="Small_GTPase"/>
</dbReference>
<evidence type="ECO:0000313" key="4">
    <source>
        <dbReference type="Proteomes" id="UP001150062"/>
    </source>
</evidence>
<dbReference type="PROSITE" id="PS51421">
    <property type="entry name" value="RAS"/>
    <property type="match status" value="1"/>
</dbReference>
<dbReference type="SMART" id="SM00173">
    <property type="entry name" value="RAS"/>
    <property type="match status" value="1"/>
</dbReference>
<name>A0ABQ8YMF3_9EUKA</name>
<proteinExistence type="predicted"/>
<dbReference type="SMART" id="SM00174">
    <property type="entry name" value="RHO"/>
    <property type="match status" value="1"/>
</dbReference>
<keyword evidence="2" id="KW-0342">GTP-binding</keyword>
<reference evidence="3" key="1">
    <citation type="submission" date="2022-08" db="EMBL/GenBank/DDBJ databases">
        <title>Novel sulfate-reducing endosymbionts in the free-living metamonad Anaeramoeba.</title>
        <authorList>
            <person name="Jerlstrom-Hultqvist J."/>
            <person name="Cepicka I."/>
            <person name="Gallot-Lavallee L."/>
            <person name="Salas-Leiva D."/>
            <person name="Curtis B.A."/>
            <person name="Zahonova K."/>
            <person name="Pipaliya S."/>
            <person name="Dacks J."/>
            <person name="Roger A.J."/>
        </authorList>
    </citation>
    <scope>NUCLEOTIDE SEQUENCE</scope>
    <source>
        <strain evidence="3">Schooner1</strain>
    </source>
</reference>
<dbReference type="Pfam" id="PF00071">
    <property type="entry name" value="Ras"/>
    <property type="match status" value="1"/>
</dbReference>
<dbReference type="InterPro" id="IPR027417">
    <property type="entry name" value="P-loop_NTPase"/>
</dbReference>
<dbReference type="Proteomes" id="UP001150062">
    <property type="component" value="Unassembled WGS sequence"/>
</dbReference>
<keyword evidence="1" id="KW-0547">Nucleotide-binding</keyword>
<accession>A0ABQ8YMF3</accession>
<comment type="caution">
    <text evidence="3">The sequence shown here is derived from an EMBL/GenBank/DDBJ whole genome shotgun (WGS) entry which is preliminary data.</text>
</comment>
<dbReference type="InterPro" id="IPR050227">
    <property type="entry name" value="Rab"/>
</dbReference>
<keyword evidence="4" id="KW-1185">Reference proteome</keyword>
<evidence type="ECO:0000256" key="2">
    <source>
        <dbReference type="ARBA" id="ARBA00023134"/>
    </source>
</evidence>
<evidence type="ECO:0000313" key="3">
    <source>
        <dbReference type="EMBL" id="KAJ6245779.1"/>
    </source>
</evidence>
<dbReference type="PROSITE" id="PS51419">
    <property type="entry name" value="RAB"/>
    <property type="match status" value="1"/>
</dbReference>
<protein>
    <submittedName>
        <fullName evidence="3">Ras-related protein rabh1b-like</fullName>
    </submittedName>
</protein>
<dbReference type="SMART" id="SM00175">
    <property type="entry name" value="RAB"/>
    <property type="match status" value="1"/>
</dbReference>
<gene>
    <name evidence="3" type="ORF">M0813_20199</name>
</gene>
<dbReference type="SUPFAM" id="SSF52540">
    <property type="entry name" value="P-loop containing nucleoside triphosphate hydrolases"/>
    <property type="match status" value="1"/>
</dbReference>
<organism evidence="3 4">
    <name type="scientific">Anaeramoeba flamelloides</name>
    <dbReference type="NCBI Taxonomy" id="1746091"/>
    <lineage>
        <taxon>Eukaryota</taxon>
        <taxon>Metamonada</taxon>
        <taxon>Anaeramoebidae</taxon>
        <taxon>Anaeramoeba</taxon>
    </lineage>
</organism>
<dbReference type="EMBL" id="JAOAOG010000143">
    <property type="protein sequence ID" value="KAJ6245779.1"/>
    <property type="molecule type" value="Genomic_DNA"/>
</dbReference>
<dbReference type="Gene3D" id="3.40.50.300">
    <property type="entry name" value="P-loop containing nucleotide triphosphate hydrolases"/>
    <property type="match status" value="2"/>
</dbReference>
<dbReference type="PRINTS" id="PR00449">
    <property type="entry name" value="RASTRNSFRMNG"/>
</dbReference>